<evidence type="ECO:0000256" key="4">
    <source>
        <dbReference type="ARBA" id="ARBA00022989"/>
    </source>
</evidence>
<evidence type="ECO:0000256" key="5">
    <source>
        <dbReference type="ARBA" id="ARBA00023136"/>
    </source>
</evidence>
<dbReference type="EMBL" id="JALBUT010000001">
    <property type="protein sequence ID" value="MDX8414815.1"/>
    <property type="molecule type" value="Genomic_DNA"/>
</dbReference>
<feature type="transmembrane region" description="Helical" evidence="6">
    <location>
        <begin position="109"/>
        <end position="127"/>
    </location>
</feature>
<keyword evidence="4 6" id="KW-1133">Transmembrane helix</keyword>
<dbReference type="NCBIfam" id="TIGR00704">
    <property type="entry name" value="NaPi_cotrn_rel"/>
    <property type="match status" value="1"/>
</dbReference>
<name>A0ABU4WE26_9BACT</name>
<evidence type="ECO:0000256" key="3">
    <source>
        <dbReference type="ARBA" id="ARBA00022692"/>
    </source>
</evidence>
<feature type="transmembrane region" description="Helical" evidence="6">
    <location>
        <begin position="48"/>
        <end position="71"/>
    </location>
</feature>
<reference evidence="7 8" key="1">
    <citation type="submission" date="2022-03" db="EMBL/GenBank/DDBJ databases">
        <title>Novel taxa within the pig intestine.</title>
        <authorList>
            <person name="Wylensek D."/>
            <person name="Bishof K."/>
            <person name="Afrizal A."/>
            <person name="Clavel T."/>
        </authorList>
    </citation>
    <scope>NUCLEOTIDE SEQUENCE [LARGE SCALE GENOMIC DNA]</scope>
    <source>
        <strain evidence="7 8">CLA-KB-P66</strain>
    </source>
</reference>
<accession>A0ABU4WE26</accession>
<comment type="subcellular location">
    <subcellularLocation>
        <location evidence="1">Cell membrane</location>
        <topology evidence="1">Multi-pass membrane protein</topology>
    </subcellularLocation>
</comment>
<keyword evidence="8" id="KW-1185">Reference proteome</keyword>
<proteinExistence type="predicted"/>
<dbReference type="SUPFAM" id="SSF109755">
    <property type="entry name" value="PhoU-like"/>
    <property type="match status" value="1"/>
</dbReference>
<dbReference type="PANTHER" id="PTHR10010:SF46">
    <property type="entry name" value="SODIUM-DEPENDENT PHOSPHATE TRANSPORT PROTEIN 2B"/>
    <property type="match status" value="1"/>
</dbReference>
<evidence type="ECO:0000256" key="2">
    <source>
        <dbReference type="ARBA" id="ARBA00022475"/>
    </source>
</evidence>
<dbReference type="InterPro" id="IPR038078">
    <property type="entry name" value="PhoU-like_sf"/>
</dbReference>
<dbReference type="RefSeq" id="WP_370396261.1">
    <property type="nucleotide sequence ID" value="NZ_JALBUT010000001.1"/>
</dbReference>
<feature type="transmembrane region" description="Helical" evidence="6">
    <location>
        <begin position="134"/>
        <end position="152"/>
    </location>
</feature>
<sequence length="589" mass="65407">METVFQIIGSLGLFLFGMRLMSDSLQKIAGERLRSIMRTMTGNRFKGIFSGLLVTTAVQSSSATTVMVVSFVNAGLLKLREAIGVIMGANLGTTVTAWIIAYFAFTFSLSSIALPIVGIGMIVVFAAKKQNIKTFGEFLVGFGLLFMAMSYLKDSVPDINAHPEMLEFIKSYSHLGFLSILIFLLFGVILTLVVQASAVAMAITMTMVMKGWIDFDLAAAIVLGENIGTTTTAILASMGGNTNAKRAAFAHMCFNIIGVIWMLFVFTPFTGMVNDIVNGWFSSSRAAAEAVGNVEVLRITGLTEKLALFHTMFNAINILVLVGFVPQLERLVCYIIKSKPNEKSSTPYEHLEYLSNHFNEMGELCLFEGQKEVVKLAEMSTKMFNGFTDIFQKPDEDLSDQINELRKIEEDCDKLAYALTNFFIQCTSHELSEQSTNTVVKNMVIIAELEDMSDCCYRLITLARKRYRKQFKDHMLQSPAFVQFCEEIDKFLLFAHRMLLQQNITSEDLENAIKTRTMLDKIRKSIRKEVIAEIELGAASARGGILFIEILGQCEKIGAHSMNILEALQNPSMLFAGPKIAKGQPVLQN</sequence>
<dbReference type="Proteomes" id="UP001275932">
    <property type="component" value="Unassembled WGS sequence"/>
</dbReference>
<feature type="transmembrane region" description="Helical" evidence="6">
    <location>
        <begin position="306"/>
        <end position="325"/>
    </location>
</feature>
<evidence type="ECO:0000256" key="1">
    <source>
        <dbReference type="ARBA" id="ARBA00004651"/>
    </source>
</evidence>
<dbReference type="NCBIfam" id="NF037997">
    <property type="entry name" value="Na_Pi_symport"/>
    <property type="match status" value="1"/>
</dbReference>
<feature type="transmembrane region" description="Helical" evidence="6">
    <location>
        <begin position="172"/>
        <end position="203"/>
    </location>
</feature>
<gene>
    <name evidence="7" type="ORF">MOX91_01260</name>
</gene>
<evidence type="ECO:0000313" key="7">
    <source>
        <dbReference type="EMBL" id="MDX8414815.1"/>
    </source>
</evidence>
<keyword evidence="2" id="KW-1003">Cell membrane</keyword>
<keyword evidence="5 6" id="KW-0472">Membrane</keyword>
<feature type="transmembrane region" description="Helical" evidence="6">
    <location>
        <begin position="83"/>
        <end position="103"/>
    </location>
</feature>
<dbReference type="Gene3D" id="1.20.58.220">
    <property type="entry name" value="Phosphate transport system protein phou homolog 2, domain 2"/>
    <property type="match status" value="1"/>
</dbReference>
<evidence type="ECO:0000256" key="6">
    <source>
        <dbReference type="SAM" id="Phobius"/>
    </source>
</evidence>
<organism evidence="7 8">
    <name type="scientific">Intestinicryptomonas porci</name>
    <dbReference type="NCBI Taxonomy" id="2926320"/>
    <lineage>
        <taxon>Bacteria</taxon>
        <taxon>Pseudomonadati</taxon>
        <taxon>Verrucomicrobiota</taxon>
        <taxon>Opitutia</taxon>
        <taxon>Opitutales</taxon>
        <taxon>Intestinicryptomonaceae</taxon>
        <taxon>Intestinicryptomonas</taxon>
    </lineage>
</organism>
<comment type="caution">
    <text evidence="7">The sequence shown here is derived from an EMBL/GenBank/DDBJ whole genome shotgun (WGS) entry which is preliminary data.</text>
</comment>
<evidence type="ECO:0000313" key="8">
    <source>
        <dbReference type="Proteomes" id="UP001275932"/>
    </source>
</evidence>
<dbReference type="InterPro" id="IPR003841">
    <property type="entry name" value="Na/Pi_transpt"/>
</dbReference>
<feature type="transmembrane region" description="Helical" evidence="6">
    <location>
        <begin position="215"/>
        <end position="236"/>
    </location>
</feature>
<protein>
    <submittedName>
        <fullName evidence="7">Na/Pi cotransporter family protein</fullName>
    </submittedName>
</protein>
<dbReference type="PANTHER" id="PTHR10010">
    <property type="entry name" value="SOLUTE CARRIER FAMILY 34 SODIUM PHOSPHATE , MEMBER 2-RELATED"/>
    <property type="match status" value="1"/>
</dbReference>
<dbReference type="Pfam" id="PF02690">
    <property type="entry name" value="Na_Pi_cotrans"/>
    <property type="match status" value="2"/>
</dbReference>
<feature type="transmembrane region" description="Helical" evidence="6">
    <location>
        <begin position="248"/>
        <end position="266"/>
    </location>
</feature>
<dbReference type="InterPro" id="IPR004633">
    <property type="entry name" value="NaPi_cotrn-rel/YqeW-like"/>
</dbReference>
<keyword evidence="3 6" id="KW-0812">Transmembrane</keyword>